<dbReference type="GO" id="GO:0003677">
    <property type="term" value="F:DNA binding"/>
    <property type="evidence" value="ECO:0007669"/>
    <property type="project" value="InterPro"/>
</dbReference>
<evidence type="ECO:0000256" key="1">
    <source>
        <dbReference type="PROSITE-ProRule" id="PRU00169"/>
    </source>
</evidence>
<dbReference type="SMART" id="SM00448">
    <property type="entry name" value="REC"/>
    <property type="match status" value="1"/>
</dbReference>
<sequence length="237" mass="26948">MLTVAIVEDDKGASNRLKACLKEYEKGHGIQFSLETFPDPRAFLDPYEARYDIVFMDIEMPGMNGLEAARHLRQLDQSVALIFVTNLAQYASQGYEVNALDYIVKPFTYADFERKMNRAVKTRQDSSHSIVISQRGYAQRVLVRNIVYIDVHRHDLRYHLENRTINSLGSMQEAEESLSSLGFLRCGRQFLVNSRHIDSIEGSQLILSTGQKLPVGRAYRKSFLTDFARILGSGYAG</sequence>
<dbReference type="Pfam" id="PF04397">
    <property type="entry name" value="LytTR"/>
    <property type="match status" value="1"/>
</dbReference>
<dbReference type="AlphaFoldDB" id="W5IK50"/>
<dbReference type="SUPFAM" id="SSF52172">
    <property type="entry name" value="CheY-like"/>
    <property type="match status" value="1"/>
</dbReference>
<organism evidence="4 5">
    <name type="scientific">Scardovia inopinata F0304</name>
    <dbReference type="NCBI Taxonomy" id="641146"/>
    <lineage>
        <taxon>Bacteria</taxon>
        <taxon>Bacillati</taxon>
        <taxon>Actinomycetota</taxon>
        <taxon>Actinomycetes</taxon>
        <taxon>Bifidobacteriales</taxon>
        <taxon>Bifidobacteriaceae</taxon>
        <taxon>Scardovia</taxon>
    </lineage>
</organism>
<name>W5IK50_SCAIO</name>
<evidence type="ECO:0000313" key="5">
    <source>
        <dbReference type="Proteomes" id="UP000005777"/>
    </source>
</evidence>
<protein>
    <recommendedName>
        <fullName evidence="6">Response regulatory domain-containing protein</fullName>
    </recommendedName>
</protein>
<dbReference type="InterPro" id="IPR007492">
    <property type="entry name" value="LytTR_DNA-bd_dom"/>
</dbReference>
<dbReference type="Gene3D" id="2.40.50.1020">
    <property type="entry name" value="LytTr DNA-binding domain"/>
    <property type="match status" value="1"/>
</dbReference>
<dbReference type="HOGENOM" id="CLU_000445_14_2_11"/>
<dbReference type="PROSITE" id="PS50110">
    <property type="entry name" value="RESPONSE_REGULATORY"/>
    <property type="match status" value="1"/>
</dbReference>
<dbReference type="GO" id="GO:0000156">
    <property type="term" value="F:phosphorelay response regulator activity"/>
    <property type="evidence" value="ECO:0007669"/>
    <property type="project" value="InterPro"/>
</dbReference>
<feature type="modified residue" description="4-aspartylphosphate" evidence="1">
    <location>
        <position position="57"/>
    </location>
</feature>
<feature type="domain" description="HTH LytTR-type" evidence="3">
    <location>
        <begin position="141"/>
        <end position="229"/>
    </location>
</feature>
<feature type="domain" description="Response regulatory" evidence="2">
    <location>
        <begin position="3"/>
        <end position="120"/>
    </location>
</feature>
<dbReference type="PROSITE" id="PS50930">
    <property type="entry name" value="HTH_LYTTR"/>
    <property type="match status" value="1"/>
</dbReference>
<dbReference type="PANTHER" id="PTHR37299:SF1">
    <property type="entry name" value="STAGE 0 SPORULATION PROTEIN A HOMOLOG"/>
    <property type="match status" value="1"/>
</dbReference>
<keyword evidence="5" id="KW-1185">Reference proteome</keyword>
<keyword evidence="1" id="KW-0597">Phosphoprotein</keyword>
<evidence type="ECO:0000259" key="3">
    <source>
        <dbReference type="PROSITE" id="PS50930"/>
    </source>
</evidence>
<reference evidence="4 5" key="1">
    <citation type="submission" date="2012-01" db="EMBL/GenBank/DDBJ databases">
        <title>The Genome Sequence of Scardovia inopinata F0304.</title>
        <authorList>
            <consortium name="The Broad Institute Genome Sequencing Platform"/>
            <person name="Ward D."/>
            <person name="Earl A."/>
            <person name="Feldgarden M."/>
            <person name="Gevers D."/>
            <person name="Young S."/>
            <person name="Zeng Q."/>
            <person name="Koehrsen M."/>
            <person name="Alvarado L."/>
            <person name="Berlin A.M."/>
            <person name="Borenstein D."/>
            <person name="Chapman S.B."/>
            <person name="Chen Z."/>
            <person name="Engels R."/>
            <person name="Freedman E."/>
            <person name="Gellesch M."/>
            <person name="Goldberg J."/>
            <person name="Griggs A."/>
            <person name="Gujja S."/>
            <person name="Heilman E.R."/>
            <person name="Heiman D.I."/>
            <person name="Hepburn T.A."/>
            <person name="Howarth C."/>
            <person name="Jen D."/>
            <person name="Larson L."/>
            <person name="Mehta T."/>
            <person name="Park D."/>
            <person name="Pearson M."/>
            <person name="Richards J."/>
            <person name="Roberts A."/>
            <person name="Saif S."/>
            <person name="Shea T.D."/>
            <person name="Shenoy N."/>
            <person name="Sisk P."/>
            <person name="Stolte C."/>
            <person name="Sykes S.N."/>
            <person name="Walk T."/>
            <person name="White J."/>
            <person name="Yandava C."/>
            <person name="Izard J."/>
            <person name="Baranova O.V."/>
            <person name="Blanton J.M."/>
            <person name="Tanner A.C."/>
            <person name="Dewhirst F."/>
            <person name="Haas B."/>
            <person name="Nusbaum C."/>
            <person name="Birren B."/>
        </authorList>
    </citation>
    <scope>NUCLEOTIDE SEQUENCE [LARGE SCALE GENOMIC DNA]</scope>
    <source>
        <strain evidence="4 5">F0304</strain>
    </source>
</reference>
<dbReference type="Gene3D" id="3.40.50.2300">
    <property type="match status" value="1"/>
</dbReference>
<dbReference type="eggNOG" id="COG3279">
    <property type="taxonomic scope" value="Bacteria"/>
</dbReference>
<dbReference type="PANTHER" id="PTHR37299">
    <property type="entry name" value="TRANSCRIPTIONAL REGULATOR-RELATED"/>
    <property type="match status" value="1"/>
</dbReference>
<dbReference type="InterPro" id="IPR001789">
    <property type="entry name" value="Sig_transdc_resp-reg_receiver"/>
</dbReference>
<comment type="caution">
    <text evidence="4">The sequence shown here is derived from an EMBL/GenBank/DDBJ whole genome shotgun (WGS) entry which is preliminary data.</text>
</comment>
<evidence type="ECO:0000313" key="4">
    <source>
        <dbReference type="EMBL" id="EFG27309.2"/>
    </source>
</evidence>
<evidence type="ECO:0008006" key="6">
    <source>
        <dbReference type="Google" id="ProtNLM"/>
    </source>
</evidence>
<accession>W5IK50</accession>
<dbReference type="Pfam" id="PF00072">
    <property type="entry name" value="Response_reg"/>
    <property type="match status" value="1"/>
</dbReference>
<proteinExistence type="predicted"/>
<dbReference type="Proteomes" id="UP000005777">
    <property type="component" value="Unassembled WGS sequence"/>
</dbReference>
<dbReference type="RefSeq" id="WP_040590661.1">
    <property type="nucleotide sequence ID" value="NZ_GG770225.1"/>
</dbReference>
<dbReference type="SMART" id="SM00850">
    <property type="entry name" value="LytTR"/>
    <property type="match status" value="1"/>
</dbReference>
<dbReference type="InterPro" id="IPR046947">
    <property type="entry name" value="LytR-like"/>
</dbReference>
<gene>
    <name evidence="4" type="ORF">HMPREF9020_00950</name>
</gene>
<dbReference type="InterPro" id="IPR011006">
    <property type="entry name" value="CheY-like_superfamily"/>
</dbReference>
<evidence type="ECO:0000259" key="2">
    <source>
        <dbReference type="PROSITE" id="PS50110"/>
    </source>
</evidence>
<dbReference type="EMBL" id="ADCX01000004">
    <property type="protein sequence ID" value="EFG27309.2"/>
    <property type="molecule type" value="Genomic_DNA"/>
</dbReference>